<keyword evidence="7" id="KW-0472">Membrane</keyword>
<dbReference type="InterPro" id="IPR027417">
    <property type="entry name" value="P-loop_NTPase"/>
</dbReference>
<keyword evidence="4" id="KW-0410">Iron transport</keyword>
<keyword evidence="2" id="KW-0813">Transport</keyword>
<dbReference type="InterPro" id="IPR038729">
    <property type="entry name" value="Rad50/SbcC_AAA"/>
</dbReference>
<keyword evidence="3" id="KW-1003">Cell membrane</keyword>
<evidence type="ECO:0000256" key="6">
    <source>
        <dbReference type="ARBA" id="ARBA00023065"/>
    </source>
</evidence>
<keyword evidence="5" id="KW-0408">Iron</keyword>
<dbReference type="GO" id="GO:0016887">
    <property type="term" value="F:ATP hydrolysis activity"/>
    <property type="evidence" value="ECO:0007669"/>
    <property type="project" value="InterPro"/>
</dbReference>
<evidence type="ECO:0000313" key="9">
    <source>
        <dbReference type="EMBL" id="EEI90128.1"/>
    </source>
</evidence>
<reference evidence="9 10" key="1">
    <citation type="submission" date="2009-01" db="EMBL/GenBank/DDBJ databases">
        <authorList>
            <person name="Qin X."/>
            <person name="Bachman B."/>
            <person name="Battles P."/>
            <person name="Bell A."/>
            <person name="Bess C."/>
            <person name="Bickham C."/>
            <person name="Chaboub L."/>
            <person name="Chen D."/>
            <person name="Coyle M."/>
            <person name="Deiros D.R."/>
            <person name="Dinh H."/>
            <person name="Forbes L."/>
            <person name="Fowler G."/>
            <person name="Francisco L."/>
            <person name="Fu Q."/>
            <person name="Gubbala S."/>
            <person name="Hale W."/>
            <person name="Han Y."/>
            <person name="Hemphill L."/>
            <person name="Highlander S.K."/>
            <person name="Hirani K."/>
            <person name="Hogues M."/>
            <person name="Jackson L."/>
            <person name="Jakkamsetti A."/>
            <person name="Javaid M."/>
            <person name="Jiang H."/>
            <person name="Korchina V."/>
            <person name="Kovar C."/>
            <person name="Lara F."/>
            <person name="Lee S."/>
            <person name="Mata R."/>
            <person name="Mathew T."/>
            <person name="Moen C."/>
            <person name="Morales K."/>
            <person name="Munidasa M."/>
            <person name="Nazareth L."/>
            <person name="Ngo R."/>
            <person name="Nguyen L."/>
            <person name="Okwuonu G."/>
            <person name="Ongeri F."/>
            <person name="Patil S."/>
            <person name="Petrosino J."/>
            <person name="Pham C."/>
            <person name="Pham P."/>
            <person name="Pu L.-L."/>
            <person name="Puazo M."/>
            <person name="Raj R."/>
            <person name="Reid J."/>
            <person name="Rouhana J."/>
            <person name="Saada N."/>
            <person name="Shang Y."/>
            <person name="Simmons D."/>
            <person name="Thornton R."/>
            <person name="Warren J."/>
            <person name="Weissenberger G."/>
            <person name="Zhang J."/>
            <person name="Zhang L."/>
            <person name="Zhou C."/>
            <person name="Zhu D."/>
            <person name="Muzny D."/>
            <person name="Worley K."/>
            <person name="Gibbs R."/>
        </authorList>
    </citation>
    <scope>NUCLEOTIDE SEQUENCE [LARGE SCALE GENOMIC DNA]</scope>
    <source>
        <strain evidence="9 10">ATCC 33300</strain>
    </source>
</reference>
<dbReference type="AlphaFoldDB" id="C2G3X6"/>
<dbReference type="GO" id="GO:0005886">
    <property type="term" value="C:plasma membrane"/>
    <property type="evidence" value="ECO:0007669"/>
    <property type="project" value="UniProtKB-SubCell"/>
</dbReference>
<keyword evidence="6" id="KW-0406">Ion transport</keyword>
<dbReference type="HOGENOM" id="CLU_079631_2_0_10"/>
<comment type="subcellular location">
    <subcellularLocation>
        <location evidence="1">Cell membrane</location>
        <topology evidence="1">Peripheral membrane protein</topology>
    </subcellularLocation>
</comment>
<evidence type="ECO:0000256" key="2">
    <source>
        <dbReference type="ARBA" id="ARBA00022448"/>
    </source>
</evidence>
<dbReference type="EMBL" id="ACHB01000093">
    <property type="protein sequence ID" value="EEI90128.1"/>
    <property type="molecule type" value="Genomic_DNA"/>
</dbReference>
<sequence length="241" mass="27573">MIYIKQVENIRPNSQRISYPYNIPSIFHLEKFRFRQPVTFIVGENGSGKSTFIESIAIRSGFNPEGGSRNFNFSTKNSHSDLFQDIKIGKGIDRFRDGYFLRAESFYNVASEIDQLYEGDYGNLERTYGGSLHECSHGESFLALLHNRLSGKGLYIFDEPESALSFGSQLNMMVRIKELVDADSQFIIATHSPILLAYPAAEIYKVTDEGLQLTVYEDTDQYRLTKFFMNSHQRILDELGL</sequence>
<evidence type="ECO:0000256" key="7">
    <source>
        <dbReference type="ARBA" id="ARBA00023136"/>
    </source>
</evidence>
<dbReference type="Proteomes" id="UP000006241">
    <property type="component" value="Unassembled WGS sequence"/>
</dbReference>
<evidence type="ECO:0000256" key="5">
    <source>
        <dbReference type="ARBA" id="ARBA00023004"/>
    </source>
</evidence>
<comment type="caution">
    <text evidence="9">The sequence shown here is derived from an EMBL/GenBank/DDBJ whole genome shotgun (WGS) entry which is preliminary data.</text>
</comment>
<evidence type="ECO:0000313" key="10">
    <source>
        <dbReference type="Proteomes" id="UP000006241"/>
    </source>
</evidence>
<dbReference type="Pfam" id="PF13304">
    <property type="entry name" value="AAA_21"/>
    <property type="match status" value="1"/>
</dbReference>
<dbReference type="Pfam" id="PF13476">
    <property type="entry name" value="AAA_23"/>
    <property type="match status" value="1"/>
</dbReference>
<evidence type="ECO:0000256" key="4">
    <source>
        <dbReference type="ARBA" id="ARBA00022496"/>
    </source>
</evidence>
<dbReference type="SUPFAM" id="SSF52540">
    <property type="entry name" value="P-loop containing nucleoside triphosphate hydrolases"/>
    <property type="match status" value="1"/>
</dbReference>
<dbReference type="InterPro" id="IPR003959">
    <property type="entry name" value="ATPase_AAA_core"/>
</dbReference>
<evidence type="ECO:0000256" key="3">
    <source>
        <dbReference type="ARBA" id="ARBA00022475"/>
    </source>
</evidence>
<evidence type="ECO:0000259" key="8">
    <source>
        <dbReference type="SMART" id="SM00382"/>
    </source>
</evidence>
<dbReference type="InterPro" id="IPR051535">
    <property type="entry name" value="Siderophore_ABC-ATPase"/>
</dbReference>
<dbReference type="InterPro" id="IPR003593">
    <property type="entry name" value="AAA+_ATPase"/>
</dbReference>
<dbReference type="RefSeq" id="WP_003003851.1">
    <property type="nucleotide sequence ID" value="NZ_GG668630.1"/>
</dbReference>
<organism evidence="9 10">
    <name type="scientific">Sphingobacterium spiritivorum ATCC 33300</name>
    <dbReference type="NCBI Taxonomy" id="525372"/>
    <lineage>
        <taxon>Bacteria</taxon>
        <taxon>Pseudomonadati</taxon>
        <taxon>Bacteroidota</taxon>
        <taxon>Sphingobacteriia</taxon>
        <taxon>Sphingobacteriales</taxon>
        <taxon>Sphingobacteriaceae</taxon>
        <taxon>Sphingobacterium</taxon>
    </lineage>
</organism>
<dbReference type="PANTHER" id="PTHR42771">
    <property type="entry name" value="IRON(3+)-HYDROXAMATE IMPORT ATP-BINDING PROTEIN FHUC"/>
    <property type="match status" value="1"/>
</dbReference>
<proteinExistence type="predicted"/>
<gene>
    <name evidence="9" type="ORF">HMPREF0765_4282</name>
</gene>
<feature type="domain" description="AAA+ ATPase" evidence="8">
    <location>
        <begin position="35"/>
        <end position="217"/>
    </location>
</feature>
<dbReference type="GO" id="GO:0006826">
    <property type="term" value="P:iron ion transport"/>
    <property type="evidence" value="ECO:0007669"/>
    <property type="project" value="UniProtKB-KW"/>
</dbReference>
<evidence type="ECO:0000256" key="1">
    <source>
        <dbReference type="ARBA" id="ARBA00004202"/>
    </source>
</evidence>
<dbReference type="Gene3D" id="3.40.50.300">
    <property type="entry name" value="P-loop containing nucleotide triphosphate hydrolases"/>
    <property type="match status" value="2"/>
</dbReference>
<dbReference type="SMART" id="SM00382">
    <property type="entry name" value="AAA"/>
    <property type="match status" value="1"/>
</dbReference>
<dbReference type="PANTHER" id="PTHR42771:SF2">
    <property type="entry name" value="IRON(3+)-HYDROXAMATE IMPORT ATP-BINDING PROTEIN FHUC"/>
    <property type="match status" value="1"/>
</dbReference>
<name>C2G3X6_SPHSI</name>
<protein>
    <recommendedName>
        <fullName evidence="8">AAA+ ATPase domain-containing protein</fullName>
    </recommendedName>
</protein>
<dbReference type="GO" id="GO:0006302">
    <property type="term" value="P:double-strand break repair"/>
    <property type="evidence" value="ECO:0007669"/>
    <property type="project" value="InterPro"/>
</dbReference>
<accession>C2G3X6</accession>